<evidence type="ECO:0000259" key="2">
    <source>
        <dbReference type="PROSITE" id="PS51222"/>
    </source>
</evidence>
<dbReference type="InterPro" id="IPR013989">
    <property type="entry name" value="Dev_and_cell_death_domain"/>
</dbReference>
<dbReference type="AlphaFoldDB" id="A0AA38CUW0"/>
<dbReference type="PROSITE" id="PS51222">
    <property type="entry name" value="DCD"/>
    <property type="match status" value="1"/>
</dbReference>
<comment type="caution">
    <text evidence="3">The sequence shown here is derived from an EMBL/GenBank/DDBJ whole genome shotgun (WGS) entry which is preliminary data.</text>
</comment>
<reference evidence="3 4" key="1">
    <citation type="journal article" date="2021" name="Nat. Plants">
        <title>The Taxus genome provides insights into paclitaxel biosynthesis.</title>
        <authorList>
            <person name="Xiong X."/>
            <person name="Gou J."/>
            <person name="Liao Q."/>
            <person name="Li Y."/>
            <person name="Zhou Q."/>
            <person name="Bi G."/>
            <person name="Li C."/>
            <person name="Du R."/>
            <person name="Wang X."/>
            <person name="Sun T."/>
            <person name="Guo L."/>
            <person name="Liang H."/>
            <person name="Lu P."/>
            <person name="Wu Y."/>
            <person name="Zhang Z."/>
            <person name="Ro D.K."/>
            <person name="Shang Y."/>
            <person name="Huang S."/>
            <person name="Yan J."/>
        </authorList>
    </citation>
    <scope>NUCLEOTIDE SEQUENCE [LARGE SCALE GENOMIC DNA]</scope>
    <source>
        <strain evidence="3">Ta-2019</strain>
    </source>
</reference>
<dbReference type="SMART" id="SM00767">
    <property type="entry name" value="DCD"/>
    <property type="match status" value="1"/>
</dbReference>
<proteinExistence type="predicted"/>
<sequence length="649" mass="72137">MEQRNRSDAISLPRWESFLINSHEFGGDFPAGPYNRMISKLYGTGGESLETINRSRMDDQYSNLGSADGEPLYPVHRIVQSKSSNRSFSASVQPRQNDMATSSHSVSQRLPGSGENRQDNEFGRLGLSGAQAVNGEQVEPSRNHSLGVWPRLAGTPPQPQGITDEEIVDSLLGRSVTGHVSPAGVPETKLDKAPATLVSADVQSKEHNDKVKVDAVPPGVIFMCNRKTRETCFQFGLFGLPGSQINMVKRIVPGTKLFLFVLDSREMQGIFEATSNGGLNLSPMAFGGAFPSQVRFRICRECKPLAEKDFRKAIEANYFAYNKFKNELTSQQVSALLQLFCPEGFVDGKVQSNQNLLLGHLIAGGTRGYSALDRAETQSEKSMDISPKNSPSVRCEEDIYGKERDYLTNSRVANGPYSTDASGNYFQISLYGSTVHPRGSSVPSHMFNEQADEDNFHLKEKHQDSPHPLYTSSALQSKDGAISGLRFSEGLEKGKFQAHDSLEASDASISRSSPWFQEQMTGNLIEQNRVLQSNPVDGKAFAHESDISGQERAEYLNRVYDIYEQEQLRPQEDLEVYASQGLPHGRMDEYSLHNHKRVSEDTGNNTSNSNPWKKSRYYSESYEDIMLKERVPSVNDAPVNADWMRNASQ</sequence>
<evidence type="ECO:0000313" key="3">
    <source>
        <dbReference type="EMBL" id="KAH9305098.1"/>
    </source>
</evidence>
<feature type="non-terminal residue" evidence="3">
    <location>
        <position position="649"/>
    </location>
</feature>
<gene>
    <name evidence="3" type="ORF">KI387_009502</name>
</gene>
<feature type="region of interest" description="Disordered" evidence="1">
    <location>
        <begin position="83"/>
        <end position="122"/>
    </location>
</feature>
<evidence type="ECO:0000256" key="1">
    <source>
        <dbReference type="SAM" id="MobiDB-lite"/>
    </source>
</evidence>
<accession>A0AA38CUW0</accession>
<organism evidence="3 4">
    <name type="scientific">Taxus chinensis</name>
    <name type="common">Chinese yew</name>
    <name type="synonym">Taxus wallichiana var. chinensis</name>
    <dbReference type="NCBI Taxonomy" id="29808"/>
    <lineage>
        <taxon>Eukaryota</taxon>
        <taxon>Viridiplantae</taxon>
        <taxon>Streptophyta</taxon>
        <taxon>Embryophyta</taxon>
        <taxon>Tracheophyta</taxon>
        <taxon>Spermatophyta</taxon>
        <taxon>Pinopsida</taxon>
        <taxon>Pinidae</taxon>
        <taxon>Conifers II</taxon>
        <taxon>Cupressales</taxon>
        <taxon>Taxaceae</taxon>
        <taxon>Taxus</taxon>
    </lineage>
</organism>
<feature type="domain" description="DCD" evidence="2">
    <location>
        <begin position="215"/>
        <end position="342"/>
    </location>
</feature>
<feature type="region of interest" description="Disordered" evidence="1">
    <location>
        <begin position="595"/>
        <end position="615"/>
    </location>
</feature>
<dbReference type="PANTHER" id="PTHR46444:SF9">
    <property type="entry name" value="DCD (DEVELOPMENT AND CELL DEATH) DOMAIN PROTEIN"/>
    <property type="match status" value="1"/>
</dbReference>
<protein>
    <recommendedName>
        <fullName evidence="2">DCD domain-containing protein</fullName>
    </recommendedName>
</protein>
<dbReference type="PANTHER" id="PTHR46444">
    <property type="entry name" value="DCD (DEVELOPMENT AND CELL DEATH) DOMAIN PROTEIN-RELATED"/>
    <property type="match status" value="1"/>
</dbReference>
<dbReference type="Pfam" id="PF10539">
    <property type="entry name" value="Dev_Cell_Death"/>
    <property type="match status" value="1"/>
</dbReference>
<name>A0AA38CUW0_TAXCH</name>
<feature type="compositionally biased region" description="Polar residues" evidence="1">
    <location>
        <begin position="601"/>
        <end position="612"/>
    </location>
</feature>
<evidence type="ECO:0000313" key="4">
    <source>
        <dbReference type="Proteomes" id="UP000824469"/>
    </source>
</evidence>
<keyword evidence="4" id="KW-1185">Reference proteome</keyword>
<feature type="compositionally biased region" description="Polar residues" evidence="1">
    <location>
        <begin position="83"/>
        <end position="110"/>
    </location>
</feature>
<dbReference type="EMBL" id="JAHRHJ020000008">
    <property type="protein sequence ID" value="KAH9305098.1"/>
    <property type="molecule type" value="Genomic_DNA"/>
</dbReference>
<dbReference type="Proteomes" id="UP000824469">
    <property type="component" value="Unassembled WGS sequence"/>
</dbReference>